<dbReference type="EMBL" id="JBBMFT010000001">
    <property type="protein sequence ID" value="MEQ2455263.1"/>
    <property type="molecule type" value="Genomic_DNA"/>
</dbReference>
<organism evidence="5 6">
    <name type="scientific">Flavonifractor hominis</name>
    <dbReference type="NCBI Taxonomy" id="3133178"/>
    <lineage>
        <taxon>Bacteria</taxon>
        <taxon>Bacillati</taxon>
        <taxon>Bacillota</taxon>
        <taxon>Clostridia</taxon>
        <taxon>Eubacteriales</taxon>
        <taxon>Oscillospiraceae</taxon>
        <taxon>Flavonifractor</taxon>
    </lineage>
</organism>
<dbReference type="Proteomes" id="UP001440599">
    <property type="component" value="Unassembled WGS sequence"/>
</dbReference>
<dbReference type="CDD" id="cd06529">
    <property type="entry name" value="S24_LexA-like"/>
    <property type="match status" value="1"/>
</dbReference>
<evidence type="ECO:0000313" key="6">
    <source>
        <dbReference type="Proteomes" id="UP001440599"/>
    </source>
</evidence>
<dbReference type="InterPro" id="IPR001387">
    <property type="entry name" value="Cro/C1-type_HTH"/>
</dbReference>
<dbReference type="RefSeq" id="WP_349138960.1">
    <property type="nucleotide sequence ID" value="NZ_JBBMFT010000001.1"/>
</dbReference>
<evidence type="ECO:0000256" key="2">
    <source>
        <dbReference type="ARBA" id="ARBA00023125"/>
    </source>
</evidence>
<reference evidence="5 6" key="1">
    <citation type="submission" date="2024-03" db="EMBL/GenBank/DDBJ databases">
        <title>Human intestinal bacterial collection.</title>
        <authorList>
            <person name="Pauvert C."/>
            <person name="Hitch T.C.A."/>
            <person name="Clavel T."/>
        </authorList>
    </citation>
    <scope>NUCLEOTIDE SEQUENCE [LARGE SCALE GENOMIC DNA]</scope>
    <source>
        <strain evidence="5 6">CLA-AP-H34</strain>
    </source>
</reference>
<dbReference type="Gene3D" id="2.10.109.10">
    <property type="entry name" value="Umud Fragment, subunit A"/>
    <property type="match status" value="1"/>
</dbReference>
<dbReference type="PROSITE" id="PS50943">
    <property type="entry name" value="HTH_CROC1"/>
    <property type="match status" value="1"/>
</dbReference>
<feature type="domain" description="HTH cro/C1-type" evidence="4">
    <location>
        <begin position="7"/>
        <end position="62"/>
    </location>
</feature>
<accession>A0ABV1EKZ8</accession>
<evidence type="ECO:0000313" key="5">
    <source>
        <dbReference type="EMBL" id="MEQ2455263.1"/>
    </source>
</evidence>
<comment type="caution">
    <text evidence="5">The sequence shown here is derived from an EMBL/GenBank/DDBJ whole genome shotgun (WGS) entry which is preliminary data.</text>
</comment>
<dbReference type="PANTHER" id="PTHR40661">
    <property type="match status" value="1"/>
</dbReference>
<gene>
    <name evidence="5" type="ORF">WMO45_01910</name>
</gene>
<keyword evidence="6" id="KW-1185">Reference proteome</keyword>
<dbReference type="Pfam" id="PF01381">
    <property type="entry name" value="HTH_3"/>
    <property type="match status" value="1"/>
</dbReference>
<dbReference type="SMART" id="SM00530">
    <property type="entry name" value="HTH_XRE"/>
    <property type="match status" value="1"/>
</dbReference>
<keyword evidence="2" id="KW-0238">DNA-binding</keyword>
<dbReference type="PANTHER" id="PTHR40661:SF1">
    <property type="entry name" value="HTH CRO_C1-TYPE DOMAIN-CONTAINING PROTEIN"/>
    <property type="match status" value="1"/>
</dbReference>
<dbReference type="InterPro" id="IPR015927">
    <property type="entry name" value="Peptidase_S24_S26A/B/C"/>
</dbReference>
<name>A0ABV1EKZ8_9FIRM</name>
<sequence length="256" mass="28891">MSIAEKLVYIKKLRHMTTEEIAQRSGVPVGTLNKIFSGQTKNPAVGPVDKITRVLQIPIQYLLDDDLPVECNIPTCKEDGCILFLSSQEVQLLTEFRSLDERYKQSVQSMITLLGAPPMHLAGSFPVRRALCYVSADMGVTDQWTDDPCFFRPVLIPETDRAAREAEFAVLLSNGSMEPLYPAGSILLCKRTYPHPQEYGLFRFNQQILVRRLCRRRGTTKLVAPNLDFKDIIIHPDDTLEYLGTVIGCARSCRLE</sequence>
<dbReference type="CDD" id="cd00093">
    <property type="entry name" value="HTH_XRE"/>
    <property type="match status" value="1"/>
</dbReference>
<dbReference type="SUPFAM" id="SSF47413">
    <property type="entry name" value="lambda repressor-like DNA-binding domains"/>
    <property type="match status" value="1"/>
</dbReference>
<evidence type="ECO:0000256" key="1">
    <source>
        <dbReference type="ARBA" id="ARBA00023015"/>
    </source>
</evidence>
<proteinExistence type="predicted"/>
<dbReference type="InterPro" id="IPR036286">
    <property type="entry name" value="LexA/Signal_pep-like_sf"/>
</dbReference>
<keyword evidence="3" id="KW-0804">Transcription</keyword>
<dbReference type="SUPFAM" id="SSF51306">
    <property type="entry name" value="LexA/Signal peptidase"/>
    <property type="match status" value="1"/>
</dbReference>
<dbReference type="Gene3D" id="1.10.260.40">
    <property type="entry name" value="lambda repressor-like DNA-binding domains"/>
    <property type="match status" value="1"/>
</dbReference>
<evidence type="ECO:0000259" key="4">
    <source>
        <dbReference type="PROSITE" id="PS50943"/>
    </source>
</evidence>
<evidence type="ECO:0000256" key="3">
    <source>
        <dbReference type="ARBA" id="ARBA00023163"/>
    </source>
</evidence>
<keyword evidence="1" id="KW-0805">Transcription regulation</keyword>
<dbReference type="Pfam" id="PF00717">
    <property type="entry name" value="Peptidase_S24"/>
    <property type="match status" value="1"/>
</dbReference>
<protein>
    <submittedName>
        <fullName evidence="5">S24 family peptidase</fullName>
    </submittedName>
</protein>
<dbReference type="InterPro" id="IPR039418">
    <property type="entry name" value="LexA-like"/>
</dbReference>
<dbReference type="InterPro" id="IPR010982">
    <property type="entry name" value="Lambda_DNA-bd_dom_sf"/>
</dbReference>